<dbReference type="GO" id="GO:0017089">
    <property type="term" value="F:glycolipid transfer activity"/>
    <property type="evidence" value="ECO:0007669"/>
    <property type="project" value="TreeGrafter"/>
</dbReference>
<dbReference type="EMBL" id="FQUU01000004">
    <property type="protein sequence ID" value="SHE85400.1"/>
    <property type="molecule type" value="Genomic_DNA"/>
</dbReference>
<dbReference type="PANTHER" id="PTHR36504">
    <property type="entry name" value="LIPOPOLYSACCHARIDE EXPORT SYSTEM PROTEIN LPTA"/>
    <property type="match status" value="1"/>
</dbReference>
<dbReference type="GO" id="GO:0009279">
    <property type="term" value="C:cell outer membrane"/>
    <property type="evidence" value="ECO:0007669"/>
    <property type="project" value="TreeGrafter"/>
</dbReference>
<evidence type="ECO:0000313" key="4">
    <source>
        <dbReference type="EMBL" id="SHE85400.1"/>
    </source>
</evidence>
<sequence length="521" mass="59311">MKQKFTSLLFFFFFLFSFAHAQVATTDTNKVNIIRANFLYLKPEGQLQILSGNVQLSQNNTLFYCDSCIINSSANTFEAFGNVHINDSDTTNVYANHLNYVGNKKMAYLNGNVRLSDGHATLTTKQLDYDVASKIGTYHNGGKVVNKKSVLTSREGVYYTDIRDIYFKDNVELKDPAYYLKTDSLLYNTETQVARFIAETFIKDSAGKTITTKEGYYDVAHSRAEFTSRTTIKDKAMTATGDRIASDDSTGIIQIEGRGVLIDTAQGVNILANRIFANKKTSAYLATQKPLMIIKQEKDSLYVTADTLFSARLTDLYKNSDSLLKLIGVKEKDSTNRYFEAFRHVRIFSDSMQAVSDSMFYSFKDSIFHLYQNPVVWSRKSQMTGDTIYLYTKNKKADKIRTFENSFMVNEVQPGVYNQVKSTRLDGYFKEGVIDSVRARGAAESVYFIQDKDSAFTSVNKTSSDVLDVFFLKGEVYKVILRSSVKGTLFPISKKHPSEMHLQNFQWLEEKRPKTKYELFE</sequence>
<dbReference type="STRING" id="1121884.SAMN02745131_01243"/>
<feature type="chain" id="PRO_5012251402" evidence="2">
    <location>
        <begin position="22"/>
        <end position="521"/>
    </location>
</feature>
<dbReference type="AlphaFoldDB" id="A0A1M4WW14"/>
<reference evidence="4 5" key="1">
    <citation type="submission" date="2016-11" db="EMBL/GenBank/DDBJ databases">
        <authorList>
            <person name="Jaros S."/>
            <person name="Januszkiewicz K."/>
            <person name="Wedrychowicz H."/>
        </authorList>
    </citation>
    <scope>NUCLEOTIDE SEQUENCE [LARGE SCALE GENOMIC DNA]</scope>
    <source>
        <strain evidence="4 5">DSM 18119</strain>
    </source>
</reference>
<evidence type="ECO:0000259" key="3">
    <source>
        <dbReference type="Pfam" id="PF13100"/>
    </source>
</evidence>
<dbReference type="GO" id="GO:0015920">
    <property type="term" value="P:lipopolysaccharide transport"/>
    <property type="evidence" value="ECO:0007669"/>
    <property type="project" value="TreeGrafter"/>
</dbReference>
<evidence type="ECO:0000256" key="2">
    <source>
        <dbReference type="SAM" id="SignalP"/>
    </source>
</evidence>
<organism evidence="4 5">
    <name type="scientific">Flavisolibacter ginsengisoli DSM 18119</name>
    <dbReference type="NCBI Taxonomy" id="1121884"/>
    <lineage>
        <taxon>Bacteria</taxon>
        <taxon>Pseudomonadati</taxon>
        <taxon>Bacteroidota</taxon>
        <taxon>Chitinophagia</taxon>
        <taxon>Chitinophagales</taxon>
        <taxon>Chitinophagaceae</taxon>
        <taxon>Flavisolibacter</taxon>
    </lineage>
</organism>
<dbReference type="InterPro" id="IPR005653">
    <property type="entry name" value="OstA-like_N"/>
</dbReference>
<keyword evidence="5" id="KW-1185">Reference proteome</keyword>
<gene>
    <name evidence="4" type="ORF">SAMN02745131_01243</name>
</gene>
<dbReference type="PANTHER" id="PTHR36504:SF1">
    <property type="entry name" value="LIPOPOLYSACCHARIDE EXPORT SYSTEM PROTEIN LPTA"/>
    <property type="match status" value="1"/>
</dbReference>
<accession>A0A1M4WW14</accession>
<proteinExistence type="predicted"/>
<evidence type="ECO:0000313" key="5">
    <source>
        <dbReference type="Proteomes" id="UP000184048"/>
    </source>
</evidence>
<feature type="signal peptide" evidence="2">
    <location>
        <begin position="1"/>
        <end position="21"/>
    </location>
</feature>
<dbReference type="Pfam" id="PF13100">
    <property type="entry name" value="OstA_2"/>
    <property type="match status" value="1"/>
</dbReference>
<dbReference type="Gene3D" id="2.60.450.10">
    <property type="entry name" value="Lipopolysaccharide (LPS) transport protein A like domain"/>
    <property type="match status" value="3"/>
</dbReference>
<dbReference type="OrthoDB" id="9805931at2"/>
<evidence type="ECO:0000256" key="1">
    <source>
        <dbReference type="ARBA" id="ARBA00022729"/>
    </source>
</evidence>
<dbReference type="RefSeq" id="WP_072834470.1">
    <property type="nucleotide sequence ID" value="NZ_FQUU01000004.1"/>
</dbReference>
<dbReference type="GO" id="GO:0030288">
    <property type="term" value="C:outer membrane-bounded periplasmic space"/>
    <property type="evidence" value="ECO:0007669"/>
    <property type="project" value="TreeGrafter"/>
</dbReference>
<name>A0A1M4WW14_9BACT</name>
<keyword evidence="1 2" id="KW-0732">Signal</keyword>
<dbReference type="Proteomes" id="UP000184048">
    <property type="component" value="Unassembled WGS sequence"/>
</dbReference>
<protein>
    <submittedName>
        <fullName evidence="4">OstA-like protein</fullName>
    </submittedName>
</protein>
<dbReference type="InterPro" id="IPR052037">
    <property type="entry name" value="LPS_export_LptA"/>
</dbReference>
<feature type="domain" description="Organic solvent tolerance-like N-terminal" evidence="3">
    <location>
        <begin position="30"/>
        <end position="183"/>
    </location>
</feature>